<dbReference type="InterPro" id="IPR014922">
    <property type="entry name" value="YdhG-like"/>
</dbReference>
<accession>A0ABS2CQ71</accession>
<dbReference type="EMBL" id="JAFDVD010000013">
    <property type="protein sequence ID" value="MBM6401199.1"/>
    <property type="molecule type" value="Genomic_DNA"/>
</dbReference>
<keyword evidence="3" id="KW-1185">Reference proteome</keyword>
<evidence type="ECO:0000313" key="2">
    <source>
        <dbReference type="EMBL" id="MBM6401199.1"/>
    </source>
</evidence>
<protein>
    <submittedName>
        <fullName evidence="2">DUF1801 domain-containing protein</fullName>
    </submittedName>
</protein>
<dbReference type="RefSeq" id="WP_204131667.1">
    <property type="nucleotide sequence ID" value="NZ_JAFDVD010000013.1"/>
</dbReference>
<dbReference type="Pfam" id="PF08818">
    <property type="entry name" value="DUF1801"/>
    <property type="match status" value="1"/>
</dbReference>
<evidence type="ECO:0000259" key="1">
    <source>
        <dbReference type="Pfam" id="PF08818"/>
    </source>
</evidence>
<evidence type="ECO:0000313" key="3">
    <source>
        <dbReference type="Proteomes" id="UP001430172"/>
    </source>
</evidence>
<feature type="domain" description="YdhG-like" evidence="1">
    <location>
        <begin position="28"/>
        <end position="131"/>
    </location>
</feature>
<dbReference type="Proteomes" id="UP001430172">
    <property type="component" value="Unassembled WGS sequence"/>
</dbReference>
<organism evidence="2 3">
    <name type="scientific">Phycicoccus sonneratiae</name>
    <dbReference type="NCBI Taxonomy" id="2807628"/>
    <lineage>
        <taxon>Bacteria</taxon>
        <taxon>Bacillati</taxon>
        <taxon>Actinomycetota</taxon>
        <taxon>Actinomycetes</taxon>
        <taxon>Micrococcales</taxon>
        <taxon>Intrasporangiaceae</taxon>
        <taxon>Phycicoccus</taxon>
    </lineage>
</organism>
<comment type="caution">
    <text evidence="2">The sequence shown here is derived from an EMBL/GenBank/DDBJ whole genome shotgun (WGS) entry which is preliminary data.</text>
</comment>
<name>A0ABS2CQ71_9MICO</name>
<gene>
    <name evidence="2" type="ORF">JQN70_12425</name>
</gene>
<sequence>MPDHGDRRTTRTDADVEAFVASVADERRRRDAQAALDLMRRTTGAEPRMWGASTVGFGSQPYRTADGKDRDWFAVGLAPRKAALTLYGLTYDGSNADLLARLGPHTTGKGCLYVTRLDDLDHDVLAELVARSWARNHREDA</sequence>
<proteinExistence type="predicted"/>
<reference evidence="2" key="1">
    <citation type="submission" date="2021-02" db="EMBL/GenBank/DDBJ databases">
        <title>Phycicoccus sp. MQZ13P-5T, whole genome shotgun sequence.</title>
        <authorList>
            <person name="Tuo L."/>
        </authorList>
    </citation>
    <scope>NUCLEOTIDE SEQUENCE</scope>
    <source>
        <strain evidence="2">MQZ13P-5</strain>
    </source>
</reference>